<dbReference type="eggNOG" id="COG1212">
    <property type="taxonomic scope" value="Bacteria"/>
</dbReference>
<dbReference type="GO" id="GO:0008690">
    <property type="term" value="F:3-deoxy-manno-octulosonate cytidylyltransferase activity"/>
    <property type="evidence" value="ECO:0007669"/>
    <property type="project" value="UniProtKB-UniRule"/>
</dbReference>
<dbReference type="UniPathway" id="UPA00358">
    <property type="reaction ID" value="UER00476"/>
</dbReference>
<dbReference type="GO" id="GO:0009103">
    <property type="term" value="P:lipopolysaccharide biosynthetic process"/>
    <property type="evidence" value="ECO:0007669"/>
    <property type="project" value="UniProtKB-UniRule"/>
</dbReference>
<keyword evidence="5" id="KW-0963">Cytoplasm</keyword>
<dbReference type="EMBL" id="AQHY01000017">
    <property type="protein sequence ID" value="EOA55726.1"/>
    <property type="molecule type" value="Genomic_DNA"/>
</dbReference>
<dbReference type="GO" id="GO:0016020">
    <property type="term" value="C:membrane"/>
    <property type="evidence" value="ECO:0007669"/>
    <property type="project" value="UniProtKB-SubCell"/>
</dbReference>
<name>U6RIY1_9BACT</name>
<dbReference type="NCBIfam" id="NF003952">
    <property type="entry name" value="PRK05450.1-5"/>
    <property type="match status" value="1"/>
</dbReference>
<dbReference type="GO" id="GO:0005829">
    <property type="term" value="C:cytosol"/>
    <property type="evidence" value="ECO:0007669"/>
    <property type="project" value="TreeGrafter"/>
</dbReference>
<comment type="caution">
    <text evidence="6">The sequence shown here is derived from an EMBL/GenBank/DDBJ whole genome shotgun (WGS) entry which is preliminary data.</text>
</comment>
<keyword evidence="3 5" id="KW-0548">Nucleotidyltransferase</keyword>
<dbReference type="Gene3D" id="3.90.550.10">
    <property type="entry name" value="Spore Coat Polysaccharide Biosynthesis Protein SpsA, Chain A"/>
    <property type="match status" value="1"/>
</dbReference>
<evidence type="ECO:0000256" key="1">
    <source>
        <dbReference type="ARBA" id="ARBA00004370"/>
    </source>
</evidence>
<dbReference type="RefSeq" id="WP_005938814.1">
    <property type="nucleotide sequence ID" value="NZ_KB890386.1"/>
</dbReference>
<accession>U6RIY1</accession>
<dbReference type="GeneID" id="60062640"/>
<comment type="pathway">
    <text evidence="5">Nucleotide-sugar biosynthesis; CMP-3-deoxy-D-manno-octulosonate biosynthesis; CMP-3-deoxy-D-manno-octulosonate from 3-deoxy-D-manno-octulosonate and CTP: step 1/1.</text>
</comment>
<dbReference type="AlphaFoldDB" id="U6RIY1"/>
<evidence type="ECO:0000313" key="6">
    <source>
        <dbReference type="EMBL" id="EOA55726.1"/>
    </source>
</evidence>
<dbReference type="Proteomes" id="UP000017831">
    <property type="component" value="Unassembled WGS sequence"/>
</dbReference>
<dbReference type="EC" id="2.7.7.38" evidence="5"/>
<dbReference type="CDD" id="cd02517">
    <property type="entry name" value="CMP-KDO-Synthetase"/>
    <property type="match status" value="1"/>
</dbReference>
<protein>
    <recommendedName>
        <fullName evidence="5">3-deoxy-manno-octulosonate cytidylyltransferase</fullName>
        <ecNumber evidence="5">2.7.7.38</ecNumber>
    </recommendedName>
    <alternativeName>
        <fullName evidence="5">CMP-2-keto-3-deoxyoctulosonic acid synthase</fullName>
        <shortName evidence="5">CKS</shortName>
        <shortName evidence="5">CMP-KDO synthase</shortName>
    </alternativeName>
</protein>
<dbReference type="InterPro" id="IPR004528">
    <property type="entry name" value="KdsB"/>
</dbReference>
<dbReference type="PANTHER" id="PTHR42866">
    <property type="entry name" value="3-DEOXY-MANNO-OCTULOSONATE CYTIDYLYLTRANSFERASE"/>
    <property type="match status" value="1"/>
</dbReference>
<evidence type="ECO:0000256" key="5">
    <source>
        <dbReference type="HAMAP-Rule" id="MF_00057"/>
    </source>
</evidence>
<dbReference type="HAMAP" id="MF_00057">
    <property type="entry name" value="KdsB"/>
    <property type="match status" value="1"/>
</dbReference>
<dbReference type="HOGENOM" id="CLU_065038_0_1_10"/>
<dbReference type="InterPro" id="IPR029044">
    <property type="entry name" value="Nucleotide-diphossugar_trans"/>
</dbReference>
<dbReference type="InterPro" id="IPR003329">
    <property type="entry name" value="Cytidylyl_trans"/>
</dbReference>
<keyword evidence="7" id="KW-1185">Reference proteome</keyword>
<dbReference type="NCBIfam" id="NF003950">
    <property type="entry name" value="PRK05450.1-3"/>
    <property type="match status" value="1"/>
</dbReference>
<proteinExistence type="inferred from homology"/>
<dbReference type="NCBIfam" id="TIGR00466">
    <property type="entry name" value="kdsB"/>
    <property type="match status" value="1"/>
</dbReference>
<keyword evidence="2 5" id="KW-0808">Transferase</keyword>
<dbReference type="STRING" id="1121098.HMPREF1534_01358"/>
<dbReference type="Pfam" id="PF02348">
    <property type="entry name" value="CTP_transf_3"/>
    <property type="match status" value="1"/>
</dbReference>
<evidence type="ECO:0000256" key="4">
    <source>
        <dbReference type="ARBA" id="ARBA00022985"/>
    </source>
</evidence>
<sequence>MKFIGIIPARYASTRFPAKPLALLGGKPVIQRVYEQVAGVLDEAYVATDDERIEAVVKAFGGKVVMTSIDHKSGTDRCYEAFTKVGQGYDVIVNIQGDEPFIRHSQLEAVKSCFDDASTQIATLVKPFTPEDGFAALENVNSPKVVVNKNMNALYFSRSIIPYQRNAGKQDWLAGHTYYKHIGLYAYRADALKEITALPQSSLELAESLEQLRWLENGYTIKVGISEVETIGIDTPQDLARAEEFLNQQEAKNA</sequence>
<comment type="catalytic activity">
    <reaction evidence="5">
        <text>3-deoxy-alpha-D-manno-oct-2-ulosonate + CTP = CMP-3-deoxy-beta-D-manno-octulosonate + diphosphate</text>
        <dbReference type="Rhea" id="RHEA:23448"/>
        <dbReference type="ChEBI" id="CHEBI:33019"/>
        <dbReference type="ChEBI" id="CHEBI:37563"/>
        <dbReference type="ChEBI" id="CHEBI:85986"/>
        <dbReference type="ChEBI" id="CHEBI:85987"/>
        <dbReference type="EC" id="2.7.7.38"/>
    </reaction>
</comment>
<evidence type="ECO:0000256" key="2">
    <source>
        <dbReference type="ARBA" id="ARBA00022679"/>
    </source>
</evidence>
<comment type="subcellular location">
    <subcellularLocation>
        <location evidence="5">Cytoplasm</location>
    </subcellularLocation>
    <subcellularLocation>
        <location evidence="1">Membrane</location>
    </subcellularLocation>
</comment>
<comment type="similarity">
    <text evidence="5">Belongs to the KdsB family.</text>
</comment>
<dbReference type="PATRIC" id="fig|1121098.3.peg.1378"/>
<reference evidence="6 7" key="1">
    <citation type="submission" date="2013-04" db="EMBL/GenBank/DDBJ databases">
        <title>The Genome Sequence of Bacteroides massiliensis DSM 17679.</title>
        <authorList>
            <consortium name="The Broad Institute Genomics Platform"/>
            <person name="Earl A."/>
            <person name="Ward D."/>
            <person name="Feldgarden M."/>
            <person name="Gevers D."/>
            <person name="Martens E."/>
            <person name="Fenner L."/>
            <person name="Roux V."/>
            <person name="Mallet M.N."/>
            <person name="Raoult D."/>
            <person name="Walker B."/>
            <person name="Young S."/>
            <person name="Zeng Q."/>
            <person name="Gargeya S."/>
            <person name="Fitzgerald M."/>
            <person name="Haas B."/>
            <person name="Abouelleil A."/>
            <person name="Allen A.W."/>
            <person name="Alvarado L."/>
            <person name="Arachchi H.M."/>
            <person name="Berlin A.M."/>
            <person name="Chapman S.B."/>
            <person name="Gainer-Dewar J."/>
            <person name="Goldberg J."/>
            <person name="Griggs A."/>
            <person name="Gujja S."/>
            <person name="Hansen M."/>
            <person name="Howarth C."/>
            <person name="Imamovic A."/>
            <person name="Ireland A."/>
            <person name="Larimer J."/>
            <person name="McCowan C."/>
            <person name="Murphy C."/>
            <person name="Pearson M."/>
            <person name="Poon T.W."/>
            <person name="Priest M."/>
            <person name="Roberts A."/>
            <person name="Saif S."/>
            <person name="Shea T."/>
            <person name="Sisk P."/>
            <person name="Sykes S."/>
            <person name="Wortman J."/>
            <person name="Nusbaum C."/>
            <person name="Birren B."/>
        </authorList>
    </citation>
    <scope>NUCLEOTIDE SEQUENCE [LARGE SCALE GENOMIC DNA]</scope>
    <source>
        <strain evidence="7">B84634 / Timone 84634 / DSM 17679 / JCM 13223</strain>
    </source>
</reference>
<comment type="function">
    <text evidence="5">Activates KDO (a required 8-carbon sugar) for incorporation into bacterial lipopolysaccharide in Gram-negative bacteria.</text>
</comment>
<dbReference type="GO" id="GO:0033468">
    <property type="term" value="P:CMP-keto-3-deoxy-D-manno-octulosonic acid biosynthetic process"/>
    <property type="evidence" value="ECO:0007669"/>
    <property type="project" value="UniProtKB-UniRule"/>
</dbReference>
<dbReference type="SUPFAM" id="SSF53448">
    <property type="entry name" value="Nucleotide-diphospho-sugar transferases"/>
    <property type="match status" value="1"/>
</dbReference>
<organism evidence="6 7">
    <name type="scientific">Phocaeicola massiliensis B84634 = Timone 84634 = DSM 17679 = JCM 13223</name>
    <dbReference type="NCBI Taxonomy" id="1121098"/>
    <lineage>
        <taxon>Bacteria</taxon>
        <taxon>Pseudomonadati</taxon>
        <taxon>Bacteroidota</taxon>
        <taxon>Bacteroidia</taxon>
        <taxon>Bacteroidales</taxon>
        <taxon>Bacteroidaceae</taxon>
        <taxon>Phocaeicola</taxon>
    </lineage>
</organism>
<dbReference type="NCBIfam" id="NF009905">
    <property type="entry name" value="PRK13368.1"/>
    <property type="match status" value="1"/>
</dbReference>
<evidence type="ECO:0000313" key="7">
    <source>
        <dbReference type="Proteomes" id="UP000017831"/>
    </source>
</evidence>
<gene>
    <name evidence="5" type="primary">kdsB</name>
    <name evidence="6" type="ORF">HMPREF1534_01358</name>
</gene>
<dbReference type="PANTHER" id="PTHR42866:SF2">
    <property type="entry name" value="3-DEOXY-MANNO-OCTULOSONATE CYTIDYLYLTRANSFERASE, MITOCHONDRIAL"/>
    <property type="match status" value="1"/>
</dbReference>
<evidence type="ECO:0000256" key="3">
    <source>
        <dbReference type="ARBA" id="ARBA00022695"/>
    </source>
</evidence>
<keyword evidence="4 5" id="KW-0448">Lipopolysaccharide biosynthesis</keyword>
<dbReference type="OrthoDB" id="9815559at2"/>
<dbReference type="FunFam" id="3.90.550.10:FF:000011">
    <property type="entry name" value="3-deoxy-manno-octulosonate cytidylyltransferase"/>
    <property type="match status" value="1"/>
</dbReference>